<evidence type="ECO:0000256" key="3">
    <source>
        <dbReference type="ARBA" id="ARBA00022692"/>
    </source>
</evidence>
<evidence type="ECO:0000256" key="6">
    <source>
        <dbReference type="ARBA" id="ARBA00023136"/>
    </source>
</evidence>
<dbReference type="GO" id="GO:0045202">
    <property type="term" value="C:synapse"/>
    <property type="evidence" value="ECO:0007669"/>
    <property type="project" value="TreeGrafter"/>
</dbReference>
<evidence type="ECO:0000256" key="9">
    <source>
        <dbReference type="ARBA" id="ARBA00023180"/>
    </source>
</evidence>
<reference evidence="13" key="1">
    <citation type="submission" date="2025-08" db="UniProtKB">
        <authorList>
            <consortium name="Ensembl"/>
        </authorList>
    </citation>
    <scope>IDENTIFICATION</scope>
</reference>
<evidence type="ECO:0000313" key="14">
    <source>
        <dbReference type="Proteomes" id="UP000694392"/>
    </source>
</evidence>
<sequence length="186" mass="21682">MFGWHQKIPDNSSYLKCNFTQVMRMDYMVYFIFFTWLLIPLILMGALYIEIFSIISKRLSQRAKSVHGKRSFYGKEYKMAKSLALILILFAMSWLPLSIMNCIFHLAKLDIPKPLIYLAILLSHSNSAMNPIVYAYKIKKFRETYVLILRTYVLCSDQESVVPSIQQTAEQKAQAQRDCNSQNKSI</sequence>
<dbReference type="PROSITE" id="PS50262">
    <property type="entry name" value="G_PROTEIN_RECEP_F1_2"/>
    <property type="match status" value="1"/>
</dbReference>
<keyword evidence="5 11" id="KW-0297">G-protein coupled receptor</keyword>
<dbReference type="PANTHER" id="PTHR24246:SF2">
    <property type="entry name" value="ADENOSINE RECEPTOR A3"/>
    <property type="match status" value="1"/>
</dbReference>
<evidence type="ECO:0000313" key="13">
    <source>
        <dbReference type="Ensembl" id="ENSSPUP00000007246.1"/>
    </source>
</evidence>
<evidence type="ECO:0000256" key="11">
    <source>
        <dbReference type="RuleBase" id="RU201114"/>
    </source>
</evidence>
<dbReference type="PANTHER" id="PTHR24246">
    <property type="entry name" value="OLFACTORY RECEPTOR AND ADENOSINE RECEPTOR"/>
    <property type="match status" value="1"/>
</dbReference>
<evidence type="ECO:0000256" key="5">
    <source>
        <dbReference type="ARBA" id="ARBA00023040"/>
    </source>
</evidence>
<name>A0A8D0GEV4_SPHPU</name>
<proteinExistence type="inferred from homology"/>
<keyword evidence="2 11" id="KW-1003">Cell membrane</keyword>
<comment type="similarity">
    <text evidence="11">Belongs to the G-protein coupled receptor 1 family.</text>
</comment>
<feature type="transmembrane region" description="Helical" evidence="11">
    <location>
        <begin position="28"/>
        <end position="55"/>
    </location>
</feature>
<evidence type="ECO:0000256" key="10">
    <source>
        <dbReference type="ARBA" id="ARBA00023224"/>
    </source>
</evidence>
<keyword evidence="7 11" id="KW-1015">Disulfide bond</keyword>
<dbReference type="PRINTS" id="PR00237">
    <property type="entry name" value="GPCRRHODOPSN"/>
</dbReference>
<dbReference type="Pfam" id="PF00001">
    <property type="entry name" value="7tm_1"/>
    <property type="match status" value="1"/>
</dbReference>
<protein>
    <recommendedName>
        <fullName evidence="12">G-protein coupled receptors family 1 profile domain-containing protein</fullName>
    </recommendedName>
</protein>
<feature type="domain" description="G-protein coupled receptors family 1 profile" evidence="12">
    <location>
        <begin position="1"/>
        <end position="134"/>
    </location>
</feature>
<dbReference type="GO" id="GO:0001609">
    <property type="term" value="F:G protein-coupled adenosine receptor activity"/>
    <property type="evidence" value="ECO:0007669"/>
    <property type="project" value="UniProtKB-UniRule"/>
</dbReference>
<evidence type="ECO:0000256" key="8">
    <source>
        <dbReference type="ARBA" id="ARBA00023170"/>
    </source>
</evidence>
<dbReference type="PRINTS" id="PR00424">
    <property type="entry name" value="ADENOSINER"/>
</dbReference>
<dbReference type="AlphaFoldDB" id="A0A8D0GEV4"/>
<dbReference type="InterPro" id="IPR000276">
    <property type="entry name" value="GPCR_Rhodpsn"/>
</dbReference>
<dbReference type="InterPro" id="IPR001634">
    <property type="entry name" value="Adenosn_rcpt"/>
</dbReference>
<dbReference type="Proteomes" id="UP000694392">
    <property type="component" value="Unplaced"/>
</dbReference>
<accession>A0A8D0GEV4</accession>
<keyword evidence="8 11" id="KW-0675">Receptor</keyword>
<feature type="transmembrane region" description="Helical" evidence="11">
    <location>
        <begin position="83"/>
        <end position="109"/>
    </location>
</feature>
<evidence type="ECO:0000256" key="2">
    <source>
        <dbReference type="ARBA" id="ARBA00022475"/>
    </source>
</evidence>
<keyword evidence="9 11" id="KW-0325">Glycoprotein</keyword>
<evidence type="ECO:0000256" key="1">
    <source>
        <dbReference type="ARBA" id="ARBA00004651"/>
    </source>
</evidence>
<feature type="transmembrane region" description="Helical" evidence="11">
    <location>
        <begin position="115"/>
        <end position="136"/>
    </location>
</feature>
<keyword evidence="4 11" id="KW-1133">Transmembrane helix</keyword>
<dbReference type="SUPFAM" id="SSF81321">
    <property type="entry name" value="Family A G protein-coupled receptor-like"/>
    <property type="match status" value="1"/>
</dbReference>
<comment type="subcellular location">
    <subcellularLocation>
        <location evidence="1 11">Cell membrane</location>
        <topology evidence="1 11">Multi-pass membrane protein</topology>
    </subcellularLocation>
</comment>
<dbReference type="Gene3D" id="1.20.1070.10">
    <property type="entry name" value="Rhodopsin 7-helix transmembrane proteins"/>
    <property type="match status" value="1"/>
</dbReference>
<dbReference type="Ensembl" id="ENSSPUT00000007724.1">
    <property type="protein sequence ID" value="ENSSPUP00000007246.1"/>
    <property type="gene ID" value="ENSSPUG00000005612.1"/>
</dbReference>
<reference evidence="13" key="2">
    <citation type="submission" date="2025-09" db="UniProtKB">
        <authorList>
            <consortium name="Ensembl"/>
        </authorList>
    </citation>
    <scope>IDENTIFICATION</scope>
</reference>
<evidence type="ECO:0000256" key="4">
    <source>
        <dbReference type="ARBA" id="ARBA00022989"/>
    </source>
</evidence>
<evidence type="ECO:0000256" key="7">
    <source>
        <dbReference type="ARBA" id="ARBA00023157"/>
    </source>
</evidence>
<organism evidence="13 14">
    <name type="scientific">Sphenodon punctatus</name>
    <name type="common">Tuatara</name>
    <name type="synonym">Hatteria punctata</name>
    <dbReference type="NCBI Taxonomy" id="8508"/>
    <lineage>
        <taxon>Eukaryota</taxon>
        <taxon>Metazoa</taxon>
        <taxon>Chordata</taxon>
        <taxon>Craniata</taxon>
        <taxon>Vertebrata</taxon>
        <taxon>Euteleostomi</taxon>
        <taxon>Lepidosauria</taxon>
        <taxon>Sphenodontia</taxon>
        <taxon>Sphenodontidae</taxon>
        <taxon>Sphenodon</taxon>
    </lineage>
</organism>
<dbReference type="OMA" id="IYISHAN"/>
<keyword evidence="3 11" id="KW-0812">Transmembrane</keyword>
<dbReference type="GeneTree" id="ENSGT01030000234555"/>
<dbReference type="GO" id="GO:0030425">
    <property type="term" value="C:dendrite"/>
    <property type="evidence" value="ECO:0007669"/>
    <property type="project" value="TreeGrafter"/>
</dbReference>
<evidence type="ECO:0000259" key="12">
    <source>
        <dbReference type="PROSITE" id="PS50262"/>
    </source>
</evidence>
<dbReference type="InterPro" id="IPR017452">
    <property type="entry name" value="GPCR_Rhodpsn_7TM"/>
</dbReference>
<keyword evidence="6 11" id="KW-0472">Membrane</keyword>
<keyword evidence="14" id="KW-1185">Reference proteome</keyword>
<dbReference type="GO" id="GO:0005886">
    <property type="term" value="C:plasma membrane"/>
    <property type="evidence" value="ECO:0007669"/>
    <property type="project" value="UniProtKB-SubCell"/>
</dbReference>
<keyword evidence="10 11" id="KW-0807">Transducer</keyword>